<feature type="transmembrane region" description="Helical" evidence="9">
    <location>
        <begin position="157"/>
        <end position="179"/>
    </location>
</feature>
<keyword evidence="7 8" id="KW-0807">Transducer</keyword>
<keyword evidence="6 8" id="KW-0675">Receptor</keyword>
<dbReference type="PROSITE" id="PS00237">
    <property type="entry name" value="G_PROTEIN_RECEP_F1_1"/>
    <property type="match status" value="1"/>
</dbReference>
<comment type="caution">
    <text evidence="11">The sequence shown here is derived from an EMBL/GenBank/DDBJ whole genome shotgun (WGS) entry which is preliminary data.</text>
</comment>
<feature type="non-terminal residue" evidence="11">
    <location>
        <position position="1"/>
    </location>
</feature>
<dbReference type="SUPFAM" id="SSF81321">
    <property type="entry name" value="Family A G protein-coupled receptor-like"/>
    <property type="match status" value="1"/>
</dbReference>
<sequence>IPFVIIALIANLLLIRIVHKKREMHTTTNYLLVSMAVSDVITVLLWPLYYFSFAKFVCKFSTLAEISIMVSFNTLTVLAVERYHAILKPFETGLRLNKDNIKRAIACIWIASLIICFPEFFLKEWSETYAGKTYETCIGPWTLYLNQGSKACLILDAVIYSILLGIMIYCYGSLIRGFYFTNTVCRDTDGEKNSEKKKLVITFMLVTVAFFTGFIPTVVSYVIIPSGDGTTEVTFYAQPTFVADFVFVLSLCFNPFIYAFRSTNFKEGFKSVILRRNLQMHNEVAQPS</sequence>
<comment type="subcellular location">
    <subcellularLocation>
        <location evidence="1">Membrane</location>
        <topology evidence="1">Multi-pass membrane protein</topology>
    </subcellularLocation>
</comment>
<dbReference type="Gene3D" id="1.20.1070.10">
    <property type="entry name" value="Rhodopsin 7-helix transmembrane proteins"/>
    <property type="match status" value="1"/>
</dbReference>
<name>A0ABN8QM37_9CNID</name>
<evidence type="ECO:0000259" key="10">
    <source>
        <dbReference type="PROSITE" id="PS50262"/>
    </source>
</evidence>
<keyword evidence="2 8" id="KW-0812">Transmembrane</keyword>
<proteinExistence type="inferred from homology"/>
<evidence type="ECO:0000256" key="3">
    <source>
        <dbReference type="ARBA" id="ARBA00022989"/>
    </source>
</evidence>
<reference evidence="11 12" key="1">
    <citation type="submission" date="2022-05" db="EMBL/GenBank/DDBJ databases">
        <authorList>
            <consortium name="Genoscope - CEA"/>
            <person name="William W."/>
        </authorList>
    </citation>
    <scope>NUCLEOTIDE SEQUENCE [LARGE SCALE GENOMIC DNA]</scope>
</reference>
<evidence type="ECO:0000313" key="11">
    <source>
        <dbReference type="EMBL" id="CAH3166712.1"/>
    </source>
</evidence>
<evidence type="ECO:0000256" key="4">
    <source>
        <dbReference type="ARBA" id="ARBA00023040"/>
    </source>
</evidence>
<accession>A0ABN8QM37</accession>
<comment type="similarity">
    <text evidence="8">Belongs to the G-protein coupled receptor 1 family.</text>
</comment>
<evidence type="ECO:0000256" key="5">
    <source>
        <dbReference type="ARBA" id="ARBA00023136"/>
    </source>
</evidence>
<keyword evidence="12" id="KW-1185">Reference proteome</keyword>
<dbReference type="EMBL" id="CALNXK010000138">
    <property type="protein sequence ID" value="CAH3166712.1"/>
    <property type="molecule type" value="Genomic_DNA"/>
</dbReference>
<gene>
    <name evidence="11" type="ORF">PLOB_00007796</name>
</gene>
<protein>
    <recommendedName>
        <fullName evidence="10">G-protein coupled receptors family 1 profile domain-containing protein</fullName>
    </recommendedName>
</protein>
<dbReference type="PANTHER" id="PTHR45695:SF9">
    <property type="entry name" value="LEUCOKININ RECEPTOR"/>
    <property type="match status" value="1"/>
</dbReference>
<evidence type="ECO:0000256" key="1">
    <source>
        <dbReference type="ARBA" id="ARBA00004141"/>
    </source>
</evidence>
<keyword evidence="4 8" id="KW-0297">G-protein coupled receptor</keyword>
<dbReference type="InterPro" id="IPR017452">
    <property type="entry name" value="GPCR_Rhodpsn_7TM"/>
</dbReference>
<dbReference type="InterPro" id="IPR000276">
    <property type="entry name" value="GPCR_Rhodpsn"/>
</dbReference>
<evidence type="ECO:0000256" key="8">
    <source>
        <dbReference type="RuleBase" id="RU000688"/>
    </source>
</evidence>
<dbReference type="PROSITE" id="PS50262">
    <property type="entry name" value="G_PROTEIN_RECEP_F1_2"/>
    <property type="match status" value="1"/>
</dbReference>
<evidence type="ECO:0000256" key="2">
    <source>
        <dbReference type="ARBA" id="ARBA00022692"/>
    </source>
</evidence>
<evidence type="ECO:0000256" key="9">
    <source>
        <dbReference type="SAM" id="Phobius"/>
    </source>
</evidence>
<dbReference type="Proteomes" id="UP001159405">
    <property type="component" value="Unassembled WGS sequence"/>
</dbReference>
<feature type="transmembrane region" description="Helical" evidence="9">
    <location>
        <begin position="104"/>
        <end position="122"/>
    </location>
</feature>
<evidence type="ECO:0000256" key="6">
    <source>
        <dbReference type="ARBA" id="ARBA00023170"/>
    </source>
</evidence>
<dbReference type="CDD" id="cd00637">
    <property type="entry name" value="7tm_classA_rhodopsin-like"/>
    <property type="match status" value="1"/>
</dbReference>
<feature type="transmembrane region" description="Helical" evidence="9">
    <location>
        <begin position="199"/>
        <end position="224"/>
    </location>
</feature>
<evidence type="ECO:0000313" key="12">
    <source>
        <dbReference type="Proteomes" id="UP001159405"/>
    </source>
</evidence>
<keyword evidence="5 9" id="KW-0472">Membrane</keyword>
<feature type="domain" description="G-protein coupled receptors family 1 profile" evidence="10">
    <location>
        <begin position="10"/>
        <end position="258"/>
    </location>
</feature>
<dbReference type="Pfam" id="PF00001">
    <property type="entry name" value="7tm_1"/>
    <property type="match status" value="1"/>
</dbReference>
<keyword evidence="3 9" id="KW-1133">Transmembrane helix</keyword>
<dbReference type="PANTHER" id="PTHR45695">
    <property type="entry name" value="LEUCOKININ RECEPTOR-RELATED"/>
    <property type="match status" value="1"/>
</dbReference>
<evidence type="ECO:0000256" key="7">
    <source>
        <dbReference type="ARBA" id="ARBA00023224"/>
    </source>
</evidence>
<dbReference type="PRINTS" id="PR00237">
    <property type="entry name" value="GPCRRHODOPSN"/>
</dbReference>
<feature type="transmembrane region" description="Helical" evidence="9">
    <location>
        <begin position="30"/>
        <end position="51"/>
    </location>
</feature>
<feature type="transmembrane region" description="Helical" evidence="9">
    <location>
        <begin position="236"/>
        <end position="260"/>
    </location>
</feature>
<organism evidence="11 12">
    <name type="scientific">Porites lobata</name>
    <dbReference type="NCBI Taxonomy" id="104759"/>
    <lineage>
        <taxon>Eukaryota</taxon>
        <taxon>Metazoa</taxon>
        <taxon>Cnidaria</taxon>
        <taxon>Anthozoa</taxon>
        <taxon>Hexacorallia</taxon>
        <taxon>Scleractinia</taxon>
        <taxon>Fungiina</taxon>
        <taxon>Poritidae</taxon>
        <taxon>Porites</taxon>
    </lineage>
</organism>